<feature type="compositionally biased region" description="Polar residues" evidence="1">
    <location>
        <begin position="332"/>
        <end position="345"/>
    </location>
</feature>
<feature type="region of interest" description="Disordered" evidence="1">
    <location>
        <begin position="378"/>
        <end position="516"/>
    </location>
</feature>
<dbReference type="OrthoDB" id="10687035at2759"/>
<feature type="region of interest" description="Disordered" evidence="1">
    <location>
        <begin position="1230"/>
        <end position="1249"/>
    </location>
</feature>
<protein>
    <recommendedName>
        <fullName evidence="2">PH domain-containing protein</fullName>
    </recommendedName>
</protein>
<feature type="compositionally biased region" description="Polar residues" evidence="1">
    <location>
        <begin position="1186"/>
        <end position="1199"/>
    </location>
</feature>
<dbReference type="EMBL" id="JANBPU010000073">
    <property type="protein sequence ID" value="KAJ1917365.1"/>
    <property type="molecule type" value="Genomic_DNA"/>
</dbReference>
<comment type="caution">
    <text evidence="3">The sequence shown here is derived from an EMBL/GenBank/DDBJ whole genome shotgun (WGS) entry which is preliminary data.</text>
</comment>
<feature type="region of interest" description="Disordered" evidence="1">
    <location>
        <begin position="1"/>
        <end position="84"/>
    </location>
</feature>
<keyword evidence="4" id="KW-1185">Reference proteome</keyword>
<feature type="compositionally biased region" description="Polar residues" evidence="1">
    <location>
        <begin position="49"/>
        <end position="84"/>
    </location>
</feature>
<feature type="compositionally biased region" description="Low complexity" evidence="1">
    <location>
        <begin position="400"/>
        <end position="413"/>
    </location>
</feature>
<evidence type="ECO:0000313" key="4">
    <source>
        <dbReference type="Proteomes" id="UP001150538"/>
    </source>
</evidence>
<feature type="region of interest" description="Disordered" evidence="1">
    <location>
        <begin position="1022"/>
        <end position="1218"/>
    </location>
</feature>
<organism evidence="3 4">
    <name type="scientific">Mycoemilia scoparia</name>
    <dbReference type="NCBI Taxonomy" id="417184"/>
    <lineage>
        <taxon>Eukaryota</taxon>
        <taxon>Fungi</taxon>
        <taxon>Fungi incertae sedis</taxon>
        <taxon>Zoopagomycota</taxon>
        <taxon>Kickxellomycotina</taxon>
        <taxon>Kickxellomycetes</taxon>
        <taxon>Kickxellales</taxon>
        <taxon>Kickxellaceae</taxon>
        <taxon>Mycoemilia</taxon>
    </lineage>
</organism>
<feature type="compositionally biased region" description="Polar residues" evidence="1">
    <location>
        <begin position="132"/>
        <end position="147"/>
    </location>
</feature>
<feature type="region of interest" description="Disordered" evidence="1">
    <location>
        <begin position="132"/>
        <end position="161"/>
    </location>
</feature>
<feature type="region of interest" description="Disordered" evidence="1">
    <location>
        <begin position="222"/>
        <end position="249"/>
    </location>
</feature>
<feature type="compositionally biased region" description="Polar residues" evidence="1">
    <location>
        <begin position="1061"/>
        <end position="1074"/>
    </location>
</feature>
<dbReference type="Gene3D" id="2.30.29.30">
    <property type="entry name" value="Pleckstrin-homology domain (PH domain)/Phosphotyrosine-binding domain (PTB)"/>
    <property type="match status" value="2"/>
</dbReference>
<feature type="compositionally biased region" description="Polar residues" evidence="1">
    <location>
        <begin position="1082"/>
        <end position="1096"/>
    </location>
</feature>
<evidence type="ECO:0000256" key="1">
    <source>
        <dbReference type="SAM" id="MobiDB-lite"/>
    </source>
</evidence>
<gene>
    <name evidence="3" type="ORF">H4219_003232</name>
</gene>
<feature type="compositionally biased region" description="Polar residues" evidence="1">
    <location>
        <begin position="378"/>
        <end position="388"/>
    </location>
</feature>
<feature type="compositionally biased region" description="Polar residues" evidence="1">
    <location>
        <begin position="1028"/>
        <end position="1038"/>
    </location>
</feature>
<feature type="region of interest" description="Disordered" evidence="1">
    <location>
        <begin position="180"/>
        <end position="201"/>
    </location>
</feature>
<dbReference type="InterPro" id="IPR001849">
    <property type="entry name" value="PH_domain"/>
</dbReference>
<dbReference type="Proteomes" id="UP001150538">
    <property type="component" value="Unassembled WGS sequence"/>
</dbReference>
<feature type="compositionally biased region" description="Low complexity" evidence="1">
    <location>
        <begin position="444"/>
        <end position="461"/>
    </location>
</feature>
<proteinExistence type="predicted"/>
<feature type="region of interest" description="Disordered" evidence="1">
    <location>
        <begin position="302"/>
        <end position="356"/>
    </location>
</feature>
<dbReference type="SUPFAM" id="SSF50729">
    <property type="entry name" value="PH domain-like"/>
    <property type="match status" value="2"/>
</dbReference>
<dbReference type="InterPro" id="IPR011993">
    <property type="entry name" value="PH-like_dom_sf"/>
</dbReference>
<feature type="region of interest" description="Disordered" evidence="1">
    <location>
        <begin position="1257"/>
        <end position="1307"/>
    </location>
</feature>
<accession>A0A9W7ZW44</accession>
<feature type="compositionally biased region" description="Polar residues" evidence="1">
    <location>
        <begin position="1165"/>
        <end position="1176"/>
    </location>
</feature>
<name>A0A9W7ZW44_9FUNG</name>
<evidence type="ECO:0000313" key="3">
    <source>
        <dbReference type="EMBL" id="KAJ1917365.1"/>
    </source>
</evidence>
<feature type="compositionally biased region" description="Polar residues" evidence="1">
    <location>
        <begin position="239"/>
        <end position="249"/>
    </location>
</feature>
<evidence type="ECO:0000259" key="2">
    <source>
        <dbReference type="PROSITE" id="PS50003"/>
    </source>
</evidence>
<feature type="compositionally biased region" description="Basic and acidic residues" evidence="1">
    <location>
        <begin position="183"/>
        <end position="192"/>
    </location>
</feature>
<reference evidence="3" key="1">
    <citation type="submission" date="2022-07" db="EMBL/GenBank/DDBJ databases">
        <title>Phylogenomic reconstructions and comparative analyses of Kickxellomycotina fungi.</title>
        <authorList>
            <person name="Reynolds N.K."/>
            <person name="Stajich J.E."/>
            <person name="Barry K."/>
            <person name="Grigoriev I.V."/>
            <person name="Crous P."/>
            <person name="Smith M.E."/>
        </authorList>
    </citation>
    <scope>NUCLEOTIDE SEQUENCE</scope>
    <source>
        <strain evidence="3">NBRC 100468</strain>
    </source>
</reference>
<feature type="compositionally biased region" description="Low complexity" evidence="1">
    <location>
        <begin position="15"/>
        <end position="31"/>
    </location>
</feature>
<dbReference type="PROSITE" id="PS50003">
    <property type="entry name" value="PH_DOMAIN"/>
    <property type="match status" value="1"/>
</dbReference>
<feature type="compositionally biased region" description="Basic and acidic residues" evidence="1">
    <location>
        <begin position="1039"/>
        <end position="1057"/>
    </location>
</feature>
<feature type="compositionally biased region" description="Basic and acidic residues" evidence="1">
    <location>
        <begin position="149"/>
        <end position="161"/>
    </location>
</feature>
<feature type="compositionally biased region" description="Polar residues" evidence="1">
    <location>
        <begin position="462"/>
        <end position="473"/>
    </location>
</feature>
<feature type="compositionally biased region" description="Polar residues" evidence="1">
    <location>
        <begin position="1108"/>
        <end position="1129"/>
    </location>
</feature>
<feature type="compositionally biased region" description="Polar residues" evidence="1">
    <location>
        <begin position="1263"/>
        <end position="1275"/>
    </location>
</feature>
<sequence length="1328" mass="145828">MPVDNGFTDNQDEIQSLSYHHSQQHSHQSSSAQDTGQSDSAVPARRDSSTSVESKASPTTVVTRTPGVCNNQSTTTLGTIPNNRISFSYPSKYQKDANNQAFNAMFRSDSDVKEVGSGPGATTTGERDIVSSQLLDHSTNTTTNSSPVEGDHSEFVSQGHDRQYSDQHFPVLNMSTSTLSSHLDSHTIDRHCQGRPNMGSRHQQHNREMLMMSYTSPSVSAFGTPAANNAQHHQHQRHGTTNSSETQLEPTTQKVVLNVSYPLKKQSLQVTFPSGISVAQAKDICMLRFNLWQQALIPHHHRSLGPTGTPNYGLKDSDVPQSAAGHEDENMSSKPYTDTLPSSPDSAKHHHQQHYYAQRHHQYLHNTSSETSLLLNHSHQTNNHPYNTKTRRGKTFTNDATSTSHAAPSTSTTLLGFHQQKGSGSGGSSGGFRLFSRKNHHSSSRSSSSKSSTKSKSRSNNFDIRSTGGNPTSPLAVMEEEDEDEAGSSIIGDTRDSVNNRHRGGTRSSNSVRKDVKSTKSVIETTLSLREKFALFWPSAEIIELQQANKFTPQHSNSQKNQYLDGYLHWLQSKEGSISTSWKLRWVVIKDCKLRAYKKKPSNSSSNASSSHNPDFVIDLAQSFKLVDQNGSCSTSESILFAPLMALSMMSAGNGMGDGGSNGVLFVIQCGGQTNIFRTLNESDFEPWQTILREIQLTFSSIHNSAKSLSDHRNSRSNSILSNSMSSLQINNSKDIGVSRTNEDGKGTTLSHLAIENRSLETINSFRSTHSISMTHAGYMHMRIPRKRGFSRRYFVLEGQRLSIYYDENADSAGPGGATSSHINNMDRKSISNVSMISGLTSSSANSNTTTKVRKLQASYNLTPKHHWVELCWLGSRYLFSIISSNPGDADGIGLADSQNTASLEASYINLPSSASVAATTTITTTATLGSASLTDNNKLISGGEEGVDPVISSEILRFLVDKPMRAGEWKSAFVHIAGLLVHDHSEATDYDGINEGDEDILIYTKEDEENIVDQGKALGIAEDGSTFPDNTADSFLSDSKEVEEERLLNKPQELRDNGQGYKTDNSTDISKAHTQILPLGASSTSTSQGGYSNVQGLPPDEHKLSTKECTSVGPHTSDTAEATTTQKESLPHNDESSEENDSDGDSSSISSREERLRRRRRENQMTMSEFINQQRIPGRSPPLDSDSSQFGRSNSTTKNSKRMGYHPMAQRATSSTMLKSSYNQMVRSEAMNASKSEKAPPLPPIEQRWVPINIDKYKQQEETSSGAGQKQYSNEDMPPYISNQTSFTGSGIDEGHHSAASPSSRKFLKSFKDTKLPWMKRRGSIHK</sequence>
<dbReference type="SMART" id="SM00233">
    <property type="entry name" value="PH"/>
    <property type="match status" value="2"/>
</dbReference>
<feature type="domain" description="PH" evidence="2">
    <location>
        <begin position="561"/>
        <end position="697"/>
    </location>
</feature>